<feature type="region of interest" description="Disordered" evidence="1">
    <location>
        <begin position="557"/>
        <end position="595"/>
    </location>
</feature>
<dbReference type="EMBL" id="MVOH01000005">
    <property type="protein sequence ID" value="PAU68550.1"/>
    <property type="molecule type" value="Genomic_DNA"/>
</dbReference>
<accession>A0A2A2EHV6</accession>
<feature type="compositionally biased region" description="Gly residues" evidence="1">
    <location>
        <begin position="558"/>
        <end position="572"/>
    </location>
</feature>
<dbReference type="RefSeq" id="WP_095614373.1">
    <property type="nucleotide sequence ID" value="NZ_MVOH01000005.1"/>
</dbReference>
<gene>
    <name evidence="3" type="ORF">B1526_0301</name>
</gene>
<proteinExistence type="predicted"/>
<evidence type="ECO:0000313" key="3">
    <source>
        <dbReference type="EMBL" id="PAU68550.1"/>
    </source>
</evidence>
<dbReference type="AlphaFoldDB" id="A0A2A2EHV6"/>
<evidence type="ECO:0000256" key="2">
    <source>
        <dbReference type="SAM" id="SignalP"/>
    </source>
</evidence>
<keyword evidence="4" id="KW-1185">Reference proteome</keyword>
<organism evidence="3 4">
    <name type="scientific">Bifidobacterium criceti</name>
    <dbReference type="NCBI Taxonomy" id="1960969"/>
    <lineage>
        <taxon>Bacteria</taxon>
        <taxon>Bacillati</taxon>
        <taxon>Actinomycetota</taxon>
        <taxon>Actinomycetes</taxon>
        <taxon>Bifidobacteriales</taxon>
        <taxon>Bifidobacteriaceae</taxon>
        <taxon>Bifidobacterium</taxon>
    </lineage>
</organism>
<reference evidence="3 4" key="1">
    <citation type="journal article" date="2017" name="ISME J.">
        <title>Unveiling bifidobacterial biogeography across the mammalian branch of the tree of life.</title>
        <authorList>
            <person name="Milani C."/>
            <person name="Mangifesta M."/>
            <person name="Mancabelli L."/>
            <person name="Lugli G.A."/>
            <person name="James K."/>
            <person name="Duranti S."/>
            <person name="Turroni F."/>
            <person name="Ferrario C."/>
            <person name="Ossiprandi M.C."/>
            <person name="van Sinderen D."/>
            <person name="Ventura M."/>
        </authorList>
    </citation>
    <scope>NUCLEOTIDE SEQUENCE [LARGE SCALE GENOMIC DNA]</scope>
    <source>
        <strain evidence="4">Ham19E</strain>
    </source>
</reference>
<feature type="chain" id="PRO_5039429966" evidence="2">
    <location>
        <begin position="25"/>
        <end position="675"/>
    </location>
</feature>
<dbReference type="OrthoDB" id="3240077at2"/>
<comment type="caution">
    <text evidence="3">The sequence shown here is derived from an EMBL/GenBank/DDBJ whole genome shotgun (WGS) entry which is preliminary data.</text>
</comment>
<feature type="signal peptide" evidence="2">
    <location>
        <begin position="1"/>
        <end position="24"/>
    </location>
</feature>
<dbReference type="Proteomes" id="UP000218399">
    <property type="component" value="Unassembled WGS sequence"/>
</dbReference>
<protein>
    <submittedName>
        <fullName evidence="3">Tubuliform spidroin</fullName>
    </submittedName>
</protein>
<evidence type="ECO:0000313" key="4">
    <source>
        <dbReference type="Proteomes" id="UP000218399"/>
    </source>
</evidence>
<feature type="compositionally biased region" description="Low complexity" evidence="1">
    <location>
        <begin position="573"/>
        <end position="583"/>
    </location>
</feature>
<evidence type="ECO:0000256" key="1">
    <source>
        <dbReference type="SAM" id="MobiDB-lite"/>
    </source>
</evidence>
<sequence length="675" mass="69899">MRIRWIHACAAALTVALTAAPCVAAASGAHGGAWRAISSDAAAERFARHDVFAVVPPTGNGARRYYVEPTSGGGVARITTRARMPWTVHVDYALNGPNVDAAALDGATGTVQVHVRVAPDDLADLDMRRYAQELRTFAMFTVPAQCANDVSADDDVAVIHDGNTIVVSSTAAPGATLDMRVFIDATKFSMGDVTVAALSAASTDEYGAALRALGTQSAALTGSVTASAHTDDGANAALSKTLTALRDQERTLAKQEIAKRGDEHQRAFHDYMAAYVGSYTNHLSGSVGTKTQMTALMGTAGELKGDTPLAHAVTGLATAVNNVSDAHQHTGAADEVDRIITRIRQQGTEGLADELKRTAGEQARIGARMYADGQGQLSRAMIPYSMAYTDVYTSNLNDLTGGDVGRANAMSTQAIEATNAQGGEGTLGADKEGVDAAMAALASAREHTGAANAAEQILQRFPDEIASVGTDTTSDAAVSAQLQPVMRDAALMRTAYEHWLAEPLGGAPRVRRAQRIADAQRRTQAAHGVKDMSTLVTPSDNDASADISKYAGSVTTSIGGGSSGSGDGGGTTTSGTSGDGTSSHARRGRSPTAISEDEWMSLVDANPWERTFIAANTQPLIDETVRIASARPALDATADAAAQGGALAGALSHGPMRAGIADVLDTRFLIVHKAT</sequence>
<keyword evidence="2" id="KW-0732">Signal</keyword>
<feature type="region of interest" description="Disordered" evidence="1">
    <location>
        <begin position="522"/>
        <end position="542"/>
    </location>
</feature>
<name>A0A2A2EHV6_9BIFI</name>